<gene>
    <name evidence="1" type="ORF">ENI96_05970</name>
</gene>
<sequence>MPSSMRRLIWAMFVVTGGVVSATAVAYPIAGLQPDRRPAGAPVIEWVHHDRSWYEHALTGISRPYPKSLYFLDNQGYWYTPFIHSGMNGYYDIRGWHRQ</sequence>
<reference evidence="1" key="1">
    <citation type="journal article" date="2020" name="mSystems">
        <title>Genome- and Community-Level Interaction Insights into Carbon Utilization and Element Cycling Functions of Hydrothermarchaeota in Hydrothermal Sediment.</title>
        <authorList>
            <person name="Zhou Z."/>
            <person name="Liu Y."/>
            <person name="Xu W."/>
            <person name="Pan J."/>
            <person name="Luo Z.H."/>
            <person name="Li M."/>
        </authorList>
    </citation>
    <scope>NUCLEOTIDE SEQUENCE [LARGE SCALE GENOMIC DNA]</scope>
    <source>
        <strain evidence="1">HyVt-443</strain>
    </source>
</reference>
<organism evidence="1">
    <name type="scientific">Sedimenticola thiotaurini</name>
    <dbReference type="NCBI Taxonomy" id="1543721"/>
    <lineage>
        <taxon>Bacteria</taxon>
        <taxon>Pseudomonadati</taxon>
        <taxon>Pseudomonadota</taxon>
        <taxon>Gammaproteobacteria</taxon>
        <taxon>Chromatiales</taxon>
        <taxon>Sedimenticolaceae</taxon>
        <taxon>Sedimenticola</taxon>
    </lineage>
</organism>
<evidence type="ECO:0000313" key="1">
    <source>
        <dbReference type="EMBL" id="HEB95961.1"/>
    </source>
</evidence>
<protein>
    <submittedName>
        <fullName evidence="1">Uncharacterized protein</fullName>
    </submittedName>
</protein>
<accession>A0A831W714</accession>
<comment type="caution">
    <text evidence="1">The sequence shown here is derived from an EMBL/GenBank/DDBJ whole genome shotgun (WGS) entry which is preliminary data.</text>
</comment>
<name>A0A831W714_9GAMM</name>
<dbReference type="EMBL" id="DRKP01000066">
    <property type="protein sequence ID" value="HEB95961.1"/>
    <property type="molecule type" value="Genomic_DNA"/>
</dbReference>
<dbReference type="Proteomes" id="UP000886251">
    <property type="component" value="Unassembled WGS sequence"/>
</dbReference>
<dbReference type="AlphaFoldDB" id="A0A831W714"/>
<proteinExistence type="predicted"/>